<gene>
    <name evidence="1" type="ORF">ASILVAE211_04540</name>
</gene>
<organism evidence="1 2">
    <name type="scientific">Acidisoma silvae</name>
    <dbReference type="NCBI Taxonomy" id="2802396"/>
    <lineage>
        <taxon>Bacteria</taxon>
        <taxon>Pseudomonadati</taxon>
        <taxon>Pseudomonadota</taxon>
        <taxon>Alphaproteobacteria</taxon>
        <taxon>Acetobacterales</taxon>
        <taxon>Acidocellaceae</taxon>
        <taxon>Acidisoma</taxon>
    </lineage>
</organism>
<name>A0A964DY69_9PROT</name>
<dbReference type="Proteomes" id="UP000708298">
    <property type="component" value="Unassembled WGS sequence"/>
</dbReference>
<dbReference type="PANTHER" id="PTHR37943">
    <property type="entry name" value="PROTEIN VES"/>
    <property type="match status" value="1"/>
</dbReference>
<dbReference type="PANTHER" id="PTHR37943:SF1">
    <property type="entry name" value="PROTEIN VES"/>
    <property type="match status" value="1"/>
</dbReference>
<dbReference type="CDD" id="cd20293">
    <property type="entry name" value="cupin_HutD_N"/>
    <property type="match status" value="1"/>
</dbReference>
<dbReference type="InterPro" id="IPR014710">
    <property type="entry name" value="RmlC-like_jellyroll"/>
</dbReference>
<dbReference type="InterPro" id="IPR010282">
    <property type="entry name" value="Uncharacterised_HutD/Ves"/>
</dbReference>
<dbReference type="InterPro" id="IPR011051">
    <property type="entry name" value="RmlC_Cupin_sf"/>
</dbReference>
<comment type="caution">
    <text evidence="1">The sequence shown here is derived from an EMBL/GenBank/DDBJ whole genome shotgun (WGS) entry which is preliminary data.</text>
</comment>
<evidence type="ECO:0000313" key="2">
    <source>
        <dbReference type="Proteomes" id="UP000708298"/>
    </source>
</evidence>
<dbReference type="AlphaFoldDB" id="A0A964DY69"/>
<dbReference type="SUPFAM" id="SSF51182">
    <property type="entry name" value="RmlC-like cupins"/>
    <property type="match status" value="1"/>
</dbReference>
<dbReference type="RefSeq" id="WP_227320076.1">
    <property type="nucleotide sequence ID" value="NZ_JAESVB010000001.1"/>
</dbReference>
<protein>
    <submittedName>
        <fullName evidence="1">HutD family protein</fullName>
    </submittedName>
</protein>
<reference evidence="1" key="2">
    <citation type="submission" date="2021-01" db="EMBL/GenBank/DDBJ databases">
        <authorList>
            <person name="Mieszkin S."/>
            <person name="Pouder E."/>
            <person name="Alain K."/>
        </authorList>
    </citation>
    <scope>NUCLEOTIDE SEQUENCE</scope>
    <source>
        <strain evidence="1">HW T2.11</strain>
    </source>
</reference>
<dbReference type="Gene3D" id="2.60.120.10">
    <property type="entry name" value="Jelly Rolls"/>
    <property type="match status" value="1"/>
</dbReference>
<evidence type="ECO:0000313" key="1">
    <source>
        <dbReference type="EMBL" id="MCB8874443.1"/>
    </source>
</evidence>
<proteinExistence type="predicted"/>
<sequence>MTGWQVIRGADFQAMPWRNGGGTTWEIARGRFPDGAEAEWHWRFSLAEIASNGPFSSFPGIDRLLTVIAGQGIELKIDDAPPRRLLAGEDIAFPGEAAIGCDLLDGPTRDLNIMVDRRVARIWPGRGGRRLQAEAGLILLYAGEEVGLVADDQNLRLAPGDAVIGSAGSVGDVTEGRPVWARIERLSV</sequence>
<dbReference type="EMBL" id="JAESVB010000001">
    <property type="protein sequence ID" value="MCB8874443.1"/>
    <property type="molecule type" value="Genomic_DNA"/>
</dbReference>
<reference evidence="1" key="1">
    <citation type="journal article" date="2021" name="Microorganisms">
        <title>Acidisoma silvae sp. nov. and Acidisomacellulosilytica sp. nov., Two Acidophilic Bacteria Isolated from Decaying Wood, Hydrolyzing Cellulose and Producing Poly-3-hydroxybutyrate.</title>
        <authorList>
            <person name="Mieszkin S."/>
            <person name="Pouder E."/>
            <person name="Uroz S."/>
            <person name="Simon-Colin C."/>
            <person name="Alain K."/>
        </authorList>
    </citation>
    <scope>NUCLEOTIDE SEQUENCE</scope>
    <source>
        <strain evidence="1">HW T2.11</strain>
    </source>
</reference>
<keyword evidence="2" id="KW-1185">Reference proteome</keyword>
<dbReference type="Pfam" id="PF05962">
    <property type="entry name" value="HutD"/>
    <property type="match status" value="1"/>
</dbReference>
<accession>A0A964DY69</accession>